<keyword evidence="4" id="KW-1185">Reference proteome</keyword>
<dbReference type="Gene3D" id="3.40.50.1820">
    <property type="entry name" value="alpha/beta hydrolase"/>
    <property type="match status" value="1"/>
</dbReference>
<dbReference type="RefSeq" id="WP_254152999.1">
    <property type="nucleotide sequence ID" value="NZ_JAHESD010000011.1"/>
</dbReference>
<dbReference type="Proteomes" id="UP000772618">
    <property type="component" value="Unassembled WGS sequence"/>
</dbReference>
<keyword evidence="1" id="KW-0732">Signal</keyword>
<dbReference type="SUPFAM" id="SSF53474">
    <property type="entry name" value="alpha/beta-Hydrolases"/>
    <property type="match status" value="1"/>
</dbReference>
<feature type="chain" id="PRO_5045051073" evidence="1">
    <location>
        <begin position="20"/>
        <end position="282"/>
    </location>
</feature>
<name>A0ABS5VPF7_9BACT</name>
<dbReference type="PANTHER" id="PTHR46623">
    <property type="entry name" value="CARBOXYMETHYLENEBUTENOLIDASE-RELATED"/>
    <property type="match status" value="1"/>
</dbReference>
<sequence>MKKVIILSIAIIVGNIAMAQSDAITVCHTSPTEKFAMFASNKDFNAEHQIPRVYRHVSEEGGKMIKFQTPDGKEANGYYLKAKNKTDNWILVFQEWWGLNDNIKRQSEELYKELGNVNVLALDMYDGKVGSDRETAARYMQEFKQDRGDAIVKGALQFAGKRAKVGTLGWCFGGGQSILATLNAGKQAVACVIYYGMPVDDVAKLKTLNTDVLGIFATKDKYISPNVVQKFEESMKAAGKNVTVKNYNAEHGFANPSNEIYDKEAAADAWKHTVAFFRGRLK</sequence>
<protein>
    <submittedName>
        <fullName evidence="3">Dienelactone hydrolase family protein</fullName>
    </submittedName>
</protein>
<comment type="caution">
    <text evidence="3">The sequence shown here is derived from an EMBL/GenBank/DDBJ whole genome shotgun (WGS) entry which is preliminary data.</text>
</comment>
<dbReference type="InterPro" id="IPR051049">
    <property type="entry name" value="Dienelactone_hydrolase-like"/>
</dbReference>
<evidence type="ECO:0000259" key="2">
    <source>
        <dbReference type="Pfam" id="PF01738"/>
    </source>
</evidence>
<keyword evidence="3" id="KW-0378">Hydrolase</keyword>
<gene>
    <name evidence="3" type="ORF">KK060_07050</name>
</gene>
<dbReference type="Pfam" id="PF01738">
    <property type="entry name" value="DLH"/>
    <property type="match status" value="1"/>
</dbReference>
<organism evidence="3 4">
    <name type="scientific">Chryseosolibacter indicus</name>
    <dbReference type="NCBI Taxonomy" id="2782351"/>
    <lineage>
        <taxon>Bacteria</taxon>
        <taxon>Pseudomonadati</taxon>
        <taxon>Bacteroidota</taxon>
        <taxon>Cytophagia</taxon>
        <taxon>Cytophagales</taxon>
        <taxon>Chryseotaleaceae</taxon>
        <taxon>Chryseosolibacter</taxon>
    </lineage>
</organism>
<dbReference type="GO" id="GO:0016787">
    <property type="term" value="F:hydrolase activity"/>
    <property type="evidence" value="ECO:0007669"/>
    <property type="project" value="UniProtKB-KW"/>
</dbReference>
<feature type="domain" description="Dienelactone hydrolase" evidence="2">
    <location>
        <begin position="77"/>
        <end position="278"/>
    </location>
</feature>
<evidence type="ECO:0000313" key="4">
    <source>
        <dbReference type="Proteomes" id="UP000772618"/>
    </source>
</evidence>
<dbReference type="EMBL" id="JAHESD010000011">
    <property type="protein sequence ID" value="MBT1703031.1"/>
    <property type="molecule type" value="Genomic_DNA"/>
</dbReference>
<reference evidence="3 4" key="1">
    <citation type="submission" date="2021-05" db="EMBL/GenBank/DDBJ databases">
        <title>A Polyphasic approach of four new species of the genus Ohtaekwangia: Ohtaekwangia histidinii sp. nov., Ohtaekwangia cretensis sp. nov., Ohtaekwangia indiensis sp. nov., Ohtaekwangia reichenbachii sp. nov. from diverse environment.</title>
        <authorList>
            <person name="Octaviana S."/>
        </authorList>
    </citation>
    <scope>NUCLEOTIDE SEQUENCE [LARGE SCALE GENOMIC DNA]</scope>
    <source>
        <strain evidence="3 4">PWU20</strain>
    </source>
</reference>
<accession>A0ABS5VPF7</accession>
<evidence type="ECO:0000256" key="1">
    <source>
        <dbReference type="SAM" id="SignalP"/>
    </source>
</evidence>
<dbReference type="PANTHER" id="PTHR46623:SF6">
    <property type="entry name" value="ALPHA_BETA-HYDROLASES SUPERFAMILY PROTEIN"/>
    <property type="match status" value="1"/>
</dbReference>
<feature type="signal peptide" evidence="1">
    <location>
        <begin position="1"/>
        <end position="19"/>
    </location>
</feature>
<dbReference type="InterPro" id="IPR002925">
    <property type="entry name" value="Dienelactn_hydro"/>
</dbReference>
<proteinExistence type="predicted"/>
<evidence type="ECO:0000313" key="3">
    <source>
        <dbReference type="EMBL" id="MBT1703031.1"/>
    </source>
</evidence>
<dbReference type="InterPro" id="IPR029058">
    <property type="entry name" value="AB_hydrolase_fold"/>
</dbReference>